<comment type="caution">
    <text evidence="1">The sequence shown here is derived from an EMBL/GenBank/DDBJ whole genome shotgun (WGS) entry which is preliminary data.</text>
</comment>
<accession>A0ABQ7H5S4</accession>
<dbReference type="PANTHER" id="PTHR43544:SF12">
    <property type="entry name" value="NAD(P)-BINDING ROSSMANN-FOLD SUPERFAMILY PROTEIN"/>
    <property type="match status" value="1"/>
</dbReference>
<evidence type="ECO:0000313" key="1">
    <source>
        <dbReference type="EMBL" id="KAF5842196.1"/>
    </source>
</evidence>
<dbReference type="Gene3D" id="3.40.50.720">
    <property type="entry name" value="NAD(P)-binding Rossmann-like Domain"/>
    <property type="match status" value="1"/>
</dbReference>
<organism evidence="1 2">
    <name type="scientific">Dunaliella salina</name>
    <name type="common">Green alga</name>
    <name type="synonym">Protococcus salinus</name>
    <dbReference type="NCBI Taxonomy" id="3046"/>
    <lineage>
        <taxon>Eukaryota</taxon>
        <taxon>Viridiplantae</taxon>
        <taxon>Chlorophyta</taxon>
        <taxon>core chlorophytes</taxon>
        <taxon>Chlorophyceae</taxon>
        <taxon>CS clade</taxon>
        <taxon>Chlamydomonadales</taxon>
        <taxon>Dunaliellaceae</taxon>
        <taxon>Dunaliella</taxon>
    </lineage>
</organism>
<keyword evidence="2" id="KW-1185">Reference proteome</keyword>
<dbReference type="InterPro" id="IPR002347">
    <property type="entry name" value="SDR_fam"/>
</dbReference>
<dbReference type="EMBL" id="MU069466">
    <property type="protein sequence ID" value="KAF5842196.1"/>
    <property type="molecule type" value="Genomic_DNA"/>
</dbReference>
<proteinExistence type="predicted"/>
<evidence type="ECO:0000313" key="2">
    <source>
        <dbReference type="Proteomes" id="UP000815325"/>
    </source>
</evidence>
<dbReference type="Proteomes" id="UP000815325">
    <property type="component" value="Unassembled WGS sequence"/>
</dbReference>
<dbReference type="PANTHER" id="PTHR43544">
    <property type="entry name" value="SHORT-CHAIN DEHYDROGENASE/REDUCTASE"/>
    <property type="match status" value="1"/>
</dbReference>
<dbReference type="PRINTS" id="PR00081">
    <property type="entry name" value="GDHRDH"/>
</dbReference>
<sequence length="268" mass="28935">MTGTAAVITGASRGIGLALTRARLSRSRQELHLGHEGSRLEKLFAVCRNPSSELLGLAASTPRVQIVQGSLTSATGPADLATAIRQGCAADGLMLSELYNIAGILREPKLGVEPERRLEDMANLDGMLNTFAINSFAPIRLIGALAPQFCSHDQMVRVASWSARVGSITDNRLGGWYSYRASKAAQNSFTKSAAIELQRRKQRKGGAAVVAVHPGTVDTALSAPFQRNVKHEILRPEASAQMLMDLILHLQLEDNGKFFAYDGTEIPW</sequence>
<dbReference type="CDD" id="cd05325">
    <property type="entry name" value="carb_red_sniffer_like_SDR_c"/>
    <property type="match status" value="1"/>
</dbReference>
<gene>
    <name evidence="1" type="ORF">DUNSADRAFT_8595</name>
</gene>
<reference evidence="1" key="1">
    <citation type="submission" date="2017-08" db="EMBL/GenBank/DDBJ databases">
        <authorList>
            <person name="Polle J.E."/>
            <person name="Barry K."/>
            <person name="Cushman J."/>
            <person name="Schmutz J."/>
            <person name="Tran D."/>
            <person name="Hathwaick L.T."/>
            <person name="Yim W.C."/>
            <person name="Jenkins J."/>
            <person name="Mckie-Krisberg Z.M."/>
            <person name="Prochnik S."/>
            <person name="Lindquist E."/>
            <person name="Dockter R.B."/>
            <person name="Adam C."/>
            <person name="Molina H."/>
            <person name="Bunkerborg J."/>
            <person name="Jin E."/>
            <person name="Buchheim M."/>
            <person name="Magnuson J."/>
        </authorList>
    </citation>
    <scope>NUCLEOTIDE SEQUENCE</scope>
    <source>
        <strain evidence="1">CCAP 19/18</strain>
    </source>
</reference>
<name>A0ABQ7H5S4_DUNSA</name>
<dbReference type="Pfam" id="PF00106">
    <property type="entry name" value="adh_short"/>
    <property type="match status" value="1"/>
</dbReference>
<dbReference type="InterPro" id="IPR036291">
    <property type="entry name" value="NAD(P)-bd_dom_sf"/>
</dbReference>
<dbReference type="SUPFAM" id="SSF51735">
    <property type="entry name" value="NAD(P)-binding Rossmann-fold domains"/>
    <property type="match status" value="1"/>
</dbReference>
<protein>
    <submittedName>
        <fullName evidence="1">Oxidoreductase</fullName>
    </submittedName>
</protein>
<dbReference type="InterPro" id="IPR051468">
    <property type="entry name" value="Fungal_SecMetab_SDRs"/>
</dbReference>